<accession>A0A183MU39</accession>
<name>A0A183MU39_9TREM</name>
<dbReference type="AlphaFoldDB" id="A0A183MU39"/>
<organism evidence="1 2">
    <name type="scientific">Schistosoma margrebowiei</name>
    <dbReference type="NCBI Taxonomy" id="48269"/>
    <lineage>
        <taxon>Eukaryota</taxon>
        <taxon>Metazoa</taxon>
        <taxon>Spiralia</taxon>
        <taxon>Lophotrochozoa</taxon>
        <taxon>Platyhelminthes</taxon>
        <taxon>Trematoda</taxon>
        <taxon>Digenea</taxon>
        <taxon>Strigeidida</taxon>
        <taxon>Schistosomatoidea</taxon>
        <taxon>Schistosomatidae</taxon>
        <taxon>Schistosoma</taxon>
    </lineage>
</organism>
<evidence type="ECO:0000313" key="2">
    <source>
        <dbReference type="Proteomes" id="UP000277204"/>
    </source>
</evidence>
<dbReference type="EMBL" id="UZAI01018008">
    <property type="protein sequence ID" value="VDP32058.1"/>
    <property type="molecule type" value="Genomic_DNA"/>
</dbReference>
<dbReference type="Proteomes" id="UP000277204">
    <property type="component" value="Unassembled WGS sequence"/>
</dbReference>
<reference evidence="1 2" key="1">
    <citation type="submission" date="2018-11" db="EMBL/GenBank/DDBJ databases">
        <authorList>
            <consortium name="Pathogen Informatics"/>
        </authorList>
    </citation>
    <scope>NUCLEOTIDE SEQUENCE [LARGE SCALE GENOMIC DNA]</scope>
    <source>
        <strain evidence="1 2">Zambia</strain>
    </source>
</reference>
<gene>
    <name evidence="1" type="ORF">SMRZ_LOCUS19564</name>
</gene>
<sequence length="109" mass="12683">MWETGRTSQIATEMRRYNLSVLGITSDHHQVLANLKRKLKKCWTSGQTAIQLINTAFLRDTERLNEFKIALNNRFQALQNLLKEDKSTMEDNWKDIKEALNSTCQEVQA</sequence>
<protein>
    <submittedName>
        <fullName evidence="1">Uncharacterized protein</fullName>
    </submittedName>
</protein>
<evidence type="ECO:0000313" key="1">
    <source>
        <dbReference type="EMBL" id="VDP32058.1"/>
    </source>
</evidence>
<proteinExistence type="predicted"/>
<keyword evidence="2" id="KW-1185">Reference proteome</keyword>